<reference evidence="3" key="1">
    <citation type="submission" date="2016-10" db="EMBL/GenBank/DDBJ databases">
        <authorList>
            <person name="Varghese N."/>
            <person name="Submissions S."/>
        </authorList>
    </citation>
    <scope>NUCLEOTIDE SEQUENCE [LARGE SCALE GENOMIC DNA]</scope>
    <source>
        <strain evidence="3">CGMCC 4.3530</strain>
    </source>
</reference>
<evidence type="ECO:0000256" key="1">
    <source>
        <dbReference type="SAM" id="Phobius"/>
    </source>
</evidence>
<gene>
    <name evidence="2" type="ORF">SAMN05216215_105413</name>
</gene>
<evidence type="ECO:0000313" key="3">
    <source>
        <dbReference type="Proteomes" id="UP000199529"/>
    </source>
</evidence>
<keyword evidence="1" id="KW-0472">Membrane</keyword>
<feature type="transmembrane region" description="Helical" evidence="1">
    <location>
        <begin position="30"/>
        <end position="52"/>
    </location>
</feature>
<feature type="transmembrane region" description="Helical" evidence="1">
    <location>
        <begin position="148"/>
        <end position="175"/>
    </location>
</feature>
<dbReference type="STRING" id="418495.SAMN05216215_105413"/>
<dbReference type="EMBL" id="FNOK01000054">
    <property type="protein sequence ID" value="SDZ24868.1"/>
    <property type="molecule type" value="Genomic_DNA"/>
</dbReference>
<dbReference type="AlphaFoldDB" id="A0A1H3RI17"/>
<dbReference type="InterPro" id="IPR039708">
    <property type="entry name" value="MT1774/Rv1733c-like"/>
</dbReference>
<keyword evidence="3" id="KW-1185">Reference proteome</keyword>
<proteinExistence type="predicted"/>
<dbReference type="PANTHER" id="PTHR42305">
    <property type="entry name" value="MEMBRANE PROTEIN RV1733C-RELATED"/>
    <property type="match status" value="1"/>
</dbReference>
<organism evidence="2 3">
    <name type="scientific">Saccharopolyspora shandongensis</name>
    <dbReference type="NCBI Taxonomy" id="418495"/>
    <lineage>
        <taxon>Bacteria</taxon>
        <taxon>Bacillati</taxon>
        <taxon>Actinomycetota</taxon>
        <taxon>Actinomycetes</taxon>
        <taxon>Pseudonocardiales</taxon>
        <taxon>Pseudonocardiaceae</taxon>
        <taxon>Saccharopolyspora</taxon>
    </lineage>
</organism>
<evidence type="ECO:0000313" key="2">
    <source>
        <dbReference type="EMBL" id="SDZ24868.1"/>
    </source>
</evidence>
<dbReference type="OrthoDB" id="4542680at2"/>
<protein>
    <submittedName>
        <fullName evidence="2">Uncharacterized protein</fullName>
    </submittedName>
</protein>
<accession>A0A1H3RI17</accession>
<dbReference type="PANTHER" id="PTHR42305:SF1">
    <property type="entry name" value="MEMBRANE PROTEIN RV1733C-RELATED"/>
    <property type="match status" value="1"/>
</dbReference>
<dbReference type="RefSeq" id="WP_093275380.1">
    <property type="nucleotide sequence ID" value="NZ_FNOK01000054.1"/>
</dbReference>
<sequence>MVAALKAHAAWLVNALGVNRNPLRRPIDRLAAGISVLLLMVALIAIPASGLFGASLHADLTQRATTAAETTRPVEAVLTTRPALSVPVSETYSQDALSSTAVVEWRAGLGRTQNATVQVPADSSPGDTVTVWVDQAGNRVPAPADGGAITASAIFAALLVLLVIELACIALIAGTQHLARRMCMRAWEREWAFLQHGGTWSQR</sequence>
<keyword evidence="1" id="KW-1133">Transmembrane helix</keyword>
<dbReference type="Proteomes" id="UP000199529">
    <property type="component" value="Unassembled WGS sequence"/>
</dbReference>
<keyword evidence="1" id="KW-0812">Transmembrane</keyword>
<name>A0A1H3RI17_9PSEU</name>